<keyword evidence="1" id="KW-0472">Membrane</keyword>
<keyword evidence="4" id="KW-1185">Reference proteome</keyword>
<comment type="caution">
    <text evidence="3">The sequence shown here is derived from an EMBL/GenBank/DDBJ whole genome shotgun (WGS) entry which is preliminary data.</text>
</comment>
<name>A0A502EEZ9_9FLAO</name>
<feature type="domain" description="Zinc-ribbon" evidence="2">
    <location>
        <begin position="4"/>
        <end position="26"/>
    </location>
</feature>
<dbReference type="Proteomes" id="UP000319700">
    <property type="component" value="Unassembled WGS sequence"/>
</dbReference>
<reference evidence="3 4" key="1">
    <citation type="journal article" date="2019" name="Environ. Microbiol.">
        <title>Species interactions and distinct microbial communities in high Arctic permafrost affected cryosols are associated with the CH4 and CO2 gas fluxes.</title>
        <authorList>
            <person name="Altshuler I."/>
            <person name="Hamel J."/>
            <person name="Turney S."/>
            <person name="Magnuson E."/>
            <person name="Levesque R."/>
            <person name="Greer C."/>
            <person name="Whyte L.G."/>
        </authorList>
    </citation>
    <scope>NUCLEOTIDE SEQUENCE [LARGE SCALE GENOMIC DNA]</scope>
    <source>
        <strain evidence="3 4">42</strain>
    </source>
</reference>
<accession>A0A502EEZ9</accession>
<dbReference type="RefSeq" id="WP_140510255.1">
    <property type="nucleotide sequence ID" value="NZ_RCZH01000014.1"/>
</dbReference>
<proteinExistence type="predicted"/>
<evidence type="ECO:0000256" key="1">
    <source>
        <dbReference type="SAM" id="Phobius"/>
    </source>
</evidence>
<dbReference type="OrthoDB" id="965642at2"/>
<sequence length="189" mass="21834">MKTKCSNCQTENENTSKYCSICGYRLPILEIENSVSEIESKKTNKLKRDFNLKATLGFVISFVIVFFVTQSLFKPSFSLDKQLVDAANELNKNCPMNVDADTVLENTVAAPNKTFQYNYLLIRLTKAEIKIDTIKKYLFPSILENVRSNPQMKSFRHNKVTINYSYKDKNGVFVFDYIIKPEMYSDVKD</sequence>
<evidence type="ECO:0000313" key="3">
    <source>
        <dbReference type="EMBL" id="TPG36295.1"/>
    </source>
</evidence>
<evidence type="ECO:0000313" key="4">
    <source>
        <dbReference type="Proteomes" id="UP000319700"/>
    </source>
</evidence>
<dbReference type="Pfam" id="PF13240">
    <property type="entry name" value="Zn_Ribbon_1"/>
    <property type="match status" value="1"/>
</dbReference>
<dbReference type="EMBL" id="RCZH01000014">
    <property type="protein sequence ID" value="TPG36295.1"/>
    <property type="molecule type" value="Genomic_DNA"/>
</dbReference>
<dbReference type="InterPro" id="IPR026870">
    <property type="entry name" value="Zinc_ribbon_dom"/>
</dbReference>
<feature type="transmembrane region" description="Helical" evidence="1">
    <location>
        <begin position="50"/>
        <end position="73"/>
    </location>
</feature>
<keyword evidence="1" id="KW-1133">Transmembrane helix</keyword>
<dbReference type="AlphaFoldDB" id="A0A502EEZ9"/>
<protein>
    <submittedName>
        <fullName evidence="3">Zinc ribbon domain-containing protein</fullName>
    </submittedName>
</protein>
<dbReference type="Gene3D" id="3.30.300.250">
    <property type="match status" value="1"/>
</dbReference>
<organism evidence="3 4">
    <name type="scientific">Flavobacterium pectinovorum</name>
    <dbReference type="NCBI Taxonomy" id="29533"/>
    <lineage>
        <taxon>Bacteria</taxon>
        <taxon>Pseudomonadati</taxon>
        <taxon>Bacteroidota</taxon>
        <taxon>Flavobacteriia</taxon>
        <taxon>Flavobacteriales</taxon>
        <taxon>Flavobacteriaceae</taxon>
        <taxon>Flavobacterium</taxon>
    </lineage>
</organism>
<evidence type="ECO:0000259" key="2">
    <source>
        <dbReference type="Pfam" id="PF13240"/>
    </source>
</evidence>
<keyword evidence="1" id="KW-0812">Transmembrane</keyword>
<gene>
    <name evidence="3" type="ORF">EAH81_19680</name>
</gene>